<evidence type="ECO:0000259" key="7">
    <source>
        <dbReference type="Pfam" id="PF04138"/>
    </source>
</evidence>
<evidence type="ECO:0000313" key="8">
    <source>
        <dbReference type="EMBL" id="EDQ02862.1"/>
    </source>
</evidence>
<dbReference type="InterPro" id="IPR007267">
    <property type="entry name" value="GtrA_DPMS_TM"/>
</dbReference>
<dbReference type="InterPro" id="IPR051401">
    <property type="entry name" value="GtrA_CellWall_Glycosyl"/>
</dbReference>
<dbReference type="PANTHER" id="PTHR38459">
    <property type="entry name" value="PROPHAGE BACTOPRENOL-LINKED GLUCOSE TRANSLOCASE HOMOLOG"/>
    <property type="match status" value="1"/>
</dbReference>
<comment type="subcellular location">
    <subcellularLocation>
        <location evidence="1">Membrane</location>
        <topology evidence="1">Multi-pass membrane protein</topology>
    </subcellularLocation>
</comment>
<name>A0ABP2D5V9_9RHOB</name>
<keyword evidence="5 6" id="KW-0472">Membrane</keyword>
<reference evidence="8 9" key="1">
    <citation type="submission" date="2007-11" db="EMBL/GenBank/DDBJ databases">
        <authorList>
            <person name="Wagner-Dobler I."/>
            <person name="Ferriera S."/>
            <person name="Johnson J."/>
            <person name="Kravitz S."/>
            <person name="Beeson K."/>
            <person name="Sutton G."/>
            <person name="Rogers Y.-H."/>
            <person name="Friedman R."/>
            <person name="Frazier M."/>
            <person name="Venter J.C."/>
        </authorList>
    </citation>
    <scope>NUCLEOTIDE SEQUENCE [LARGE SCALE GENOMIC DNA]</scope>
    <source>
        <strain evidence="8 9">HEL-45</strain>
    </source>
</reference>
<evidence type="ECO:0000313" key="9">
    <source>
        <dbReference type="Proteomes" id="UP000003257"/>
    </source>
</evidence>
<feature type="transmembrane region" description="Helical" evidence="6">
    <location>
        <begin position="67"/>
        <end position="89"/>
    </location>
</feature>
<evidence type="ECO:0000256" key="6">
    <source>
        <dbReference type="SAM" id="Phobius"/>
    </source>
</evidence>
<evidence type="ECO:0000256" key="2">
    <source>
        <dbReference type="ARBA" id="ARBA00009399"/>
    </source>
</evidence>
<keyword evidence="4 6" id="KW-1133">Transmembrane helix</keyword>
<dbReference type="Proteomes" id="UP000003257">
    <property type="component" value="Unassembled WGS sequence"/>
</dbReference>
<feature type="transmembrane region" description="Helical" evidence="6">
    <location>
        <begin position="34"/>
        <end position="55"/>
    </location>
</feature>
<evidence type="ECO:0000256" key="3">
    <source>
        <dbReference type="ARBA" id="ARBA00022692"/>
    </source>
</evidence>
<protein>
    <submittedName>
        <fullName evidence="8">GtrA-like protein</fullName>
    </submittedName>
</protein>
<feature type="transmembrane region" description="Helical" evidence="6">
    <location>
        <begin position="5"/>
        <end position="28"/>
    </location>
</feature>
<comment type="similarity">
    <text evidence="2">Belongs to the GtrA family.</text>
</comment>
<dbReference type="PANTHER" id="PTHR38459:SF1">
    <property type="entry name" value="PROPHAGE BACTOPRENOL-LINKED GLUCOSE TRANSLOCASE HOMOLOG"/>
    <property type="match status" value="1"/>
</dbReference>
<feature type="transmembrane region" description="Helical" evidence="6">
    <location>
        <begin position="101"/>
        <end position="120"/>
    </location>
</feature>
<dbReference type="EMBL" id="ABID01000096">
    <property type="protein sequence ID" value="EDQ02862.1"/>
    <property type="molecule type" value="Genomic_DNA"/>
</dbReference>
<evidence type="ECO:0000256" key="4">
    <source>
        <dbReference type="ARBA" id="ARBA00022989"/>
    </source>
</evidence>
<keyword evidence="3 6" id="KW-0812">Transmembrane</keyword>
<evidence type="ECO:0000256" key="1">
    <source>
        <dbReference type="ARBA" id="ARBA00004141"/>
    </source>
</evidence>
<proteinExistence type="inferred from homology"/>
<gene>
    <name evidence="8" type="ORF">OIHEL45_00100</name>
</gene>
<dbReference type="Pfam" id="PF04138">
    <property type="entry name" value="GtrA_DPMS_TM"/>
    <property type="match status" value="1"/>
</dbReference>
<evidence type="ECO:0000256" key="5">
    <source>
        <dbReference type="ARBA" id="ARBA00023136"/>
    </source>
</evidence>
<accession>A0ABP2D5V9</accession>
<feature type="domain" description="GtrA/DPMS transmembrane" evidence="7">
    <location>
        <begin position="7"/>
        <end position="121"/>
    </location>
</feature>
<comment type="caution">
    <text evidence="8">The sequence shown here is derived from an EMBL/GenBank/DDBJ whole genome shotgun (WGS) entry which is preliminary data.</text>
</comment>
<sequence>MWRQLLRFGMVGLLATFVHMMIGFLLIQSTWHPLLANLFAFTIAFVVSFIGHLGFSFADQEVSASSALWKFALVALIGFAFNEVLLIMLLSEGDLSDTVSLWISTGSAAVLTFALSRLWAFRTPHKAGGPVDVDPSANLTNQ</sequence>
<keyword evidence="9" id="KW-1185">Reference proteome</keyword>
<organism evidence="8 9">
    <name type="scientific">Sulfitobacter indolifex HEL-45</name>
    <dbReference type="NCBI Taxonomy" id="391624"/>
    <lineage>
        <taxon>Bacteria</taxon>
        <taxon>Pseudomonadati</taxon>
        <taxon>Pseudomonadota</taxon>
        <taxon>Alphaproteobacteria</taxon>
        <taxon>Rhodobacterales</taxon>
        <taxon>Roseobacteraceae</taxon>
        <taxon>Sulfitobacter</taxon>
    </lineage>
</organism>